<feature type="compositionally biased region" description="Basic and acidic residues" evidence="1">
    <location>
        <begin position="1187"/>
        <end position="1199"/>
    </location>
</feature>
<feature type="region of interest" description="Disordered" evidence="1">
    <location>
        <begin position="295"/>
        <end position="505"/>
    </location>
</feature>
<reference evidence="2" key="1">
    <citation type="journal article" date="2017" name="Nature">
        <title>The genome of Chenopodium quinoa.</title>
        <authorList>
            <person name="Jarvis D.E."/>
            <person name="Ho Y.S."/>
            <person name="Lightfoot D.J."/>
            <person name="Schmoeckel S.M."/>
            <person name="Li B."/>
            <person name="Borm T.J.A."/>
            <person name="Ohyanagi H."/>
            <person name="Mineta K."/>
            <person name="Michell C.T."/>
            <person name="Saber N."/>
            <person name="Kharbatia N.M."/>
            <person name="Rupper R.R."/>
            <person name="Sharp A.R."/>
            <person name="Dally N."/>
            <person name="Boughton B.A."/>
            <person name="Woo Y.H."/>
            <person name="Gao G."/>
            <person name="Schijlen E.G.W.M."/>
            <person name="Guo X."/>
            <person name="Momin A.A."/>
            <person name="Negrao S."/>
            <person name="Al-Babili S."/>
            <person name="Gehring C."/>
            <person name="Roessner U."/>
            <person name="Jung C."/>
            <person name="Murphy K."/>
            <person name="Arold S.T."/>
            <person name="Gojobori T."/>
            <person name="van der Linden C.G."/>
            <person name="van Loo E.N."/>
            <person name="Jellen E.N."/>
            <person name="Maughan P.J."/>
            <person name="Tester M."/>
        </authorList>
    </citation>
    <scope>NUCLEOTIDE SEQUENCE [LARGE SCALE GENOMIC DNA]</scope>
    <source>
        <strain evidence="2">cv. PI 614886</strain>
    </source>
</reference>
<organism evidence="2 3">
    <name type="scientific">Chenopodium quinoa</name>
    <name type="common">Quinoa</name>
    <dbReference type="NCBI Taxonomy" id="63459"/>
    <lineage>
        <taxon>Eukaryota</taxon>
        <taxon>Viridiplantae</taxon>
        <taxon>Streptophyta</taxon>
        <taxon>Embryophyta</taxon>
        <taxon>Tracheophyta</taxon>
        <taxon>Spermatophyta</taxon>
        <taxon>Magnoliopsida</taxon>
        <taxon>eudicotyledons</taxon>
        <taxon>Gunneridae</taxon>
        <taxon>Pentapetalae</taxon>
        <taxon>Caryophyllales</taxon>
        <taxon>Chenopodiaceae</taxon>
        <taxon>Chenopodioideae</taxon>
        <taxon>Atripliceae</taxon>
        <taxon>Chenopodium</taxon>
    </lineage>
</organism>
<evidence type="ECO:0008006" key="4">
    <source>
        <dbReference type="Google" id="ProtNLM"/>
    </source>
</evidence>
<feature type="compositionally biased region" description="Polar residues" evidence="1">
    <location>
        <begin position="1221"/>
        <end position="1251"/>
    </location>
</feature>
<evidence type="ECO:0000313" key="3">
    <source>
        <dbReference type="Proteomes" id="UP000596660"/>
    </source>
</evidence>
<dbReference type="Proteomes" id="UP000596660">
    <property type="component" value="Unplaced"/>
</dbReference>
<dbReference type="PANTHER" id="PTHR31008">
    <property type="entry name" value="COP1-INTERACTING PROTEIN-RELATED"/>
    <property type="match status" value="1"/>
</dbReference>
<dbReference type="Gramene" id="AUR62001437-RA">
    <property type="protein sequence ID" value="AUR62001437-RA:cds"/>
    <property type="gene ID" value="AUR62001437"/>
</dbReference>
<keyword evidence="3" id="KW-1185">Reference proteome</keyword>
<feature type="region of interest" description="Disordered" evidence="1">
    <location>
        <begin position="1343"/>
        <end position="1386"/>
    </location>
</feature>
<feature type="compositionally biased region" description="Basic and acidic residues" evidence="1">
    <location>
        <begin position="1354"/>
        <end position="1367"/>
    </location>
</feature>
<proteinExistence type="predicted"/>
<feature type="region of interest" description="Disordered" evidence="1">
    <location>
        <begin position="1295"/>
        <end position="1314"/>
    </location>
</feature>
<feature type="region of interest" description="Disordered" evidence="1">
    <location>
        <begin position="520"/>
        <end position="642"/>
    </location>
</feature>
<feature type="compositionally biased region" description="Polar residues" evidence="1">
    <location>
        <begin position="522"/>
        <end position="532"/>
    </location>
</feature>
<feature type="compositionally biased region" description="Low complexity" evidence="1">
    <location>
        <begin position="418"/>
        <end position="429"/>
    </location>
</feature>
<feature type="region of interest" description="Disordered" evidence="1">
    <location>
        <begin position="1165"/>
        <end position="1251"/>
    </location>
</feature>
<feature type="compositionally biased region" description="Polar residues" evidence="1">
    <location>
        <begin position="331"/>
        <end position="343"/>
    </location>
</feature>
<feature type="region of interest" description="Disordered" evidence="1">
    <location>
        <begin position="961"/>
        <end position="1094"/>
    </location>
</feature>
<feature type="compositionally biased region" description="Polar residues" evidence="1">
    <location>
        <begin position="618"/>
        <end position="632"/>
    </location>
</feature>
<feature type="compositionally biased region" description="Basic and acidic residues" evidence="1">
    <location>
        <begin position="692"/>
        <end position="702"/>
    </location>
</feature>
<feature type="compositionally biased region" description="Basic and acidic residues" evidence="1">
    <location>
        <begin position="434"/>
        <end position="451"/>
    </location>
</feature>
<feature type="region of interest" description="Disordered" evidence="1">
    <location>
        <begin position="871"/>
        <end position="949"/>
    </location>
</feature>
<feature type="compositionally biased region" description="Acidic residues" evidence="1">
    <location>
        <begin position="1165"/>
        <end position="1176"/>
    </location>
</feature>
<dbReference type="PANTHER" id="PTHR31008:SF15">
    <property type="entry name" value="GPI-ANCHORED ADHESIN-LIKE PROTEIN"/>
    <property type="match status" value="1"/>
</dbReference>
<accession>A0A803KQY1</accession>
<protein>
    <recommendedName>
        <fullName evidence="4">COP1-interacting protein 7</fullName>
    </recommendedName>
</protein>
<evidence type="ECO:0000256" key="1">
    <source>
        <dbReference type="SAM" id="MobiDB-lite"/>
    </source>
</evidence>
<feature type="compositionally biased region" description="Polar residues" evidence="1">
    <location>
        <begin position="480"/>
        <end position="493"/>
    </location>
</feature>
<feature type="compositionally biased region" description="Basic and acidic residues" evidence="1">
    <location>
        <begin position="917"/>
        <end position="926"/>
    </location>
</feature>
<evidence type="ECO:0000313" key="2">
    <source>
        <dbReference type="EnsemblPlants" id="AUR62001437-RA:cds"/>
    </source>
</evidence>
<reference evidence="2" key="2">
    <citation type="submission" date="2021-03" db="UniProtKB">
        <authorList>
            <consortium name="EnsemblPlants"/>
        </authorList>
    </citation>
    <scope>IDENTIFICATION</scope>
</reference>
<feature type="region of interest" description="Disordered" evidence="1">
    <location>
        <begin position="682"/>
        <end position="713"/>
    </location>
</feature>
<dbReference type="OMA" id="GKMFMEA"/>
<sequence>MTSDVPLDYAVFQLSPRRSRCELYVSYDGTTEKLASGLVKPYVTHLKTAEEQVALAVKSIKLEVDRYKNAETWFTKGTLERFVRFVGTPEVLEMVNTFDAEMSQLEAARRIYSQQSLHFREQVMINRVHQVLELEDGCLAITPYYTPELISALAAQKFDCSLVYPLFVVTGIVSVIEYDWQISLITGFSDVPGGDGTGASAASNATKKELLRAIDVRLAAVKEDLTTACSRASAAGFNPVTISGLQHFADRFGAHRLSEACSKFITLSQRRADLFINSQPPTTWKSSELALRSSCSSDMSLDEPSDDQPKPSPVPTTTKVTFPLRRFSREPSPSSTPQLTRRLSVQERISMFETKAQKDISPSPTTVVSGGGKPELRRLSSDVTSSTDKAVLRRWSGASDMSIDVSGERKEPDSNANTPTPTSTSIPHPVFLPKSKDQSDLKAEDVKESKVLVRPKFGSQSAVLSGGGSGLEESPASEANSKIASFSGRSSESLGLKDEQSGGVVRSTVMPFGKCEEFRLENQPSSIQTQIRSRPGKTEQLDSCDQIATEEKVKSSLGGGSKPQEDTGKNFGASAFAMDGNSGGVQCDIEDEQMRDQQVRRSTYRTSRRRTVDVASESAASETYSQAVTQNKGGEAYSMPADPRWRYVGGEVDKAGRKDSGSFEKQADSLLIQMENSASYRGKFQGHGSFDQMKKPGARWEESGAGIQQDSAGRNVFENKEVSSSTSSFSVDQVQRVRQPKVNLGVNDDLKLKANELEKLFAEHQLRAPVDQSNSARRTRPVDMFMEQEITSVNKKPVIEASPAQITTMKFEGEPAAGSGSKERNNSTPMTKFVGNQEYDVTPKQNIYSLSFTDDSRGKLYQKYMQKRDAKLRDDWSSKRTEKESKMKAMQDSLEKSRAEMKVKLAGSANKRNSVNDVRRRSEKVRSYNSRSALKREQPIDSLLSDGDEDQAEFVGKKLSETYLGDASSRSAQNRKVVPSKSIASSTPRNSAAPIPRSSGKASNSAAGRRRMPYDNPLAQSVPNFSDLRKENTKPSPAGSKLVRPQGRNHARKKSVSEDLPLVNEEKPRRLHSLRKSTANPMELNDSRNSDDLDDAVFTPSKHGKEENEVYLNFSKDIESKAFPRKGNGVGHISGVGRAKASMMVEALGNGHDFDEESFETEEMTDVAKDEEDDFETTVGGESADMDNSKGRLSQESDKSAISGYGNSNALGMEGPASVTELPTSMSSLFRSMGSIQDSPGGSPGSWNSRVHNPFSFSHEISDIDASDSPVGSPASWNFHSLTQTDAEAARMRKKWGATQKPIVGDSSPSLSRKDMTKGLKRFLKFGRKNRATESLADWISATTSEGDDDTEDGRDLTNRSSEDLRKSRMGFSHSHNSDEGFNDNDLFNDQVQTLQGSIPTPPANFKFRDEHLSGSSLKVLLKKPGLVSCAILSSEIADL</sequence>
<feature type="compositionally biased region" description="Basic and acidic residues" evidence="1">
    <location>
        <begin position="871"/>
        <end position="903"/>
    </location>
</feature>
<dbReference type="EnsemblPlants" id="AUR62001437-RA">
    <property type="protein sequence ID" value="AUR62001437-RA:cds"/>
    <property type="gene ID" value="AUR62001437"/>
</dbReference>
<name>A0A803KQY1_CHEQI</name>
<feature type="region of interest" description="Disordered" evidence="1">
    <location>
        <begin position="813"/>
        <end position="833"/>
    </location>
</feature>